<feature type="region of interest" description="Disordered" evidence="2">
    <location>
        <begin position="1"/>
        <end position="54"/>
    </location>
</feature>
<evidence type="ECO:0000256" key="2">
    <source>
        <dbReference type="SAM" id="MobiDB-lite"/>
    </source>
</evidence>
<dbReference type="AlphaFoldDB" id="A0A6A5TVZ7"/>
<name>A0A6A5TVZ7_9PLEO</name>
<keyword evidence="4" id="KW-1185">Reference proteome</keyword>
<feature type="region of interest" description="Disordered" evidence="2">
    <location>
        <begin position="482"/>
        <end position="586"/>
    </location>
</feature>
<gene>
    <name evidence="3" type="ORF">CC80DRAFT_551819</name>
</gene>
<dbReference type="Proteomes" id="UP000800035">
    <property type="component" value="Unassembled WGS sequence"/>
</dbReference>
<feature type="coiled-coil region" evidence="1">
    <location>
        <begin position="93"/>
        <end position="123"/>
    </location>
</feature>
<reference evidence="3" key="1">
    <citation type="journal article" date="2020" name="Stud. Mycol.">
        <title>101 Dothideomycetes genomes: a test case for predicting lifestyles and emergence of pathogens.</title>
        <authorList>
            <person name="Haridas S."/>
            <person name="Albert R."/>
            <person name="Binder M."/>
            <person name="Bloem J."/>
            <person name="Labutti K."/>
            <person name="Salamov A."/>
            <person name="Andreopoulos B."/>
            <person name="Baker S."/>
            <person name="Barry K."/>
            <person name="Bills G."/>
            <person name="Bluhm B."/>
            <person name="Cannon C."/>
            <person name="Castanera R."/>
            <person name="Culley D."/>
            <person name="Daum C."/>
            <person name="Ezra D."/>
            <person name="Gonzalez J."/>
            <person name="Henrissat B."/>
            <person name="Kuo A."/>
            <person name="Liang C."/>
            <person name="Lipzen A."/>
            <person name="Lutzoni F."/>
            <person name="Magnuson J."/>
            <person name="Mondo S."/>
            <person name="Nolan M."/>
            <person name="Ohm R."/>
            <person name="Pangilinan J."/>
            <person name="Park H.-J."/>
            <person name="Ramirez L."/>
            <person name="Alfaro M."/>
            <person name="Sun H."/>
            <person name="Tritt A."/>
            <person name="Yoshinaga Y."/>
            <person name="Zwiers L.-H."/>
            <person name="Turgeon B."/>
            <person name="Goodwin S."/>
            <person name="Spatafora J."/>
            <person name="Crous P."/>
            <person name="Grigoriev I."/>
        </authorList>
    </citation>
    <scope>NUCLEOTIDE SEQUENCE</scope>
    <source>
        <strain evidence="3">CBS 675.92</strain>
    </source>
</reference>
<feature type="compositionally biased region" description="Basic and acidic residues" evidence="2">
    <location>
        <begin position="448"/>
        <end position="465"/>
    </location>
</feature>
<feature type="compositionally biased region" description="Polar residues" evidence="2">
    <location>
        <begin position="516"/>
        <end position="531"/>
    </location>
</feature>
<protein>
    <submittedName>
        <fullName evidence="3">Uncharacterized protein</fullName>
    </submittedName>
</protein>
<evidence type="ECO:0000313" key="4">
    <source>
        <dbReference type="Proteomes" id="UP000800035"/>
    </source>
</evidence>
<feature type="compositionally biased region" description="Basic and acidic residues" evidence="2">
    <location>
        <begin position="1"/>
        <end position="11"/>
    </location>
</feature>
<evidence type="ECO:0000313" key="3">
    <source>
        <dbReference type="EMBL" id="KAF1953117.1"/>
    </source>
</evidence>
<feature type="compositionally biased region" description="Basic and acidic residues" evidence="2">
    <location>
        <begin position="27"/>
        <end position="54"/>
    </location>
</feature>
<evidence type="ECO:0000256" key="1">
    <source>
        <dbReference type="SAM" id="Coils"/>
    </source>
</evidence>
<feature type="compositionally biased region" description="Polar residues" evidence="2">
    <location>
        <begin position="12"/>
        <end position="22"/>
    </location>
</feature>
<dbReference type="EMBL" id="ML977006">
    <property type="protein sequence ID" value="KAF1953117.1"/>
    <property type="molecule type" value="Genomic_DNA"/>
</dbReference>
<feature type="compositionally biased region" description="Basic and acidic residues" evidence="2">
    <location>
        <begin position="429"/>
        <end position="441"/>
    </location>
</feature>
<accession>A0A6A5TVZ7</accession>
<keyword evidence="1" id="KW-0175">Coiled coil</keyword>
<proteinExistence type="predicted"/>
<feature type="region of interest" description="Disordered" evidence="2">
    <location>
        <begin position="405"/>
        <end position="465"/>
    </location>
</feature>
<organism evidence="3 4">
    <name type="scientific">Byssothecium circinans</name>
    <dbReference type="NCBI Taxonomy" id="147558"/>
    <lineage>
        <taxon>Eukaryota</taxon>
        <taxon>Fungi</taxon>
        <taxon>Dikarya</taxon>
        <taxon>Ascomycota</taxon>
        <taxon>Pezizomycotina</taxon>
        <taxon>Dothideomycetes</taxon>
        <taxon>Pleosporomycetidae</taxon>
        <taxon>Pleosporales</taxon>
        <taxon>Massarineae</taxon>
        <taxon>Massarinaceae</taxon>
        <taxon>Byssothecium</taxon>
    </lineage>
</organism>
<sequence length="586" mass="65793">MEANLKPRTEADMTTVNNTVDTPATLERGHSPGKEKELQNDGKMGKDKPEHQADGDMDAEQLWKAFKQRAIDSQTTADYRALVDIHGACKTTTEECKTRAENLEAQIEELKALLEKESEKRDRSAGTELEVAGRIATIYRQNPSIPSDIKSSMRQIALHDASKLKGTLSLPNSKAMLPPSKPIAIKSQYSKRDKYHFTPGSIGLVPVAQLQEDSGCKVAMEALGFDFSVKKYFVIIISSRPKTSKAYIINTSCGDGPRRKGDEFLSQCVKIKKEGNGNMTKGERTWMVTAVSPFEPHKEAFVFVGFTVYIDHTMAYVPKGSLTGHSVYDMGILEFEYDTRARFEAFPDCRNYFKDFVNGMSDGLYKKLEQTSRHQPQGKKRPYHAHDSYASHSKKLTAHSAMDIDGHSYNRDKNKRTCLGNSNDQNHAAVDRLRSSGRHENSGFLYRESGKFEGKDDEGSHRADNSHYRFNEHANAGSNMYRSSHELQQRSNMDQDPNGMHQYSDIPRTANRHHTQVSQGRQQYGRGTNNHGADRSDWTTGSRDGYRRRGSGRGRDTTYGSFHSGMTPLTDEFGRDPRPCGGGQDC</sequence>